<feature type="chain" id="PRO_5046690733" evidence="2">
    <location>
        <begin position="25"/>
        <end position="324"/>
    </location>
</feature>
<reference evidence="3 4" key="1">
    <citation type="journal article" date="2019" name="Int. J. Syst. Evol. Microbiol.">
        <title>The Global Catalogue of Microorganisms (GCM) 10K type strain sequencing project: providing services to taxonomists for standard genome sequencing and annotation.</title>
        <authorList>
            <consortium name="The Broad Institute Genomics Platform"/>
            <consortium name="The Broad Institute Genome Sequencing Center for Infectious Disease"/>
            <person name="Wu L."/>
            <person name="Ma J."/>
        </authorList>
    </citation>
    <scope>NUCLEOTIDE SEQUENCE [LARGE SCALE GENOMIC DNA]</scope>
    <source>
        <strain evidence="3 4">JCM 8201</strain>
    </source>
</reference>
<evidence type="ECO:0000256" key="2">
    <source>
        <dbReference type="SAM" id="SignalP"/>
    </source>
</evidence>
<evidence type="ECO:0000256" key="1">
    <source>
        <dbReference type="SAM" id="MobiDB-lite"/>
    </source>
</evidence>
<protein>
    <submittedName>
        <fullName evidence="3">Uncharacterized protein</fullName>
    </submittedName>
</protein>
<organism evidence="3 4">
    <name type="scientific">Actinocorallia aurantiaca</name>
    <dbReference type="NCBI Taxonomy" id="46204"/>
    <lineage>
        <taxon>Bacteria</taxon>
        <taxon>Bacillati</taxon>
        <taxon>Actinomycetota</taxon>
        <taxon>Actinomycetes</taxon>
        <taxon>Streptosporangiales</taxon>
        <taxon>Thermomonosporaceae</taxon>
        <taxon>Actinocorallia</taxon>
    </lineage>
</organism>
<dbReference type="Gene3D" id="1.10.101.10">
    <property type="entry name" value="PGBD-like superfamily/PGBD"/>
    <property type="match status" value="1"/>
</dbReference>
<accession>A0ABN3UA99</accession>
<dbReference type="RefSeq" id="WP_344451479.1">
    <property type="nucleotide sequence ID" value="NZ_BAAATZ010000012.1"/>
</dbReference>
<gene>
    <name evidence="3" type="ORF">GCM10010439_34990</name>
</gene>
<dbReference type="InterPro" id="IPR036365">
    <property type="entry name" value="PGBD-like_sf"/>
</dbReference>
<dbReference type="Proteomes" id="UP001501842">
    <property type="component" value="Unassembled WGS sequence"/>
</dbReference>
<sequence>MRKALLALATSSVLALGLAAPAQAAPPPFEDNAEKAVSEVDPTLRLSESTELESDSSLDPSQKVKTDDVTFRGSGKVVSVLRSVGAVRKVTGDTTVGRVLQKKKVKRAKAGARDVLISSTADQYGPGLTIAAWTERTGVNYQVISRDGLDRAGLLKVVKALPADDTKASRKARRAVESAPPARKRVESRSASSLYVDGAGVATDDWGDEGTLCNGCSYSTSNYTFMWQKVLWADNRLAAGSVDCSFGSQTASATVNWQNWMGVSADGIVGATTRGRADNYLSQLETESVRYAGYSQILYFTRNSSNNRYMFNGRYFGYTYTTLC</sequence>
<dbReference type="EMBL" id="BAAATZ010000012">
    <property type="protein sequence ID" value="GAA2727926.1"/>
    <property type="molecule type" value="Genomic_DNA"/>
</dbReference>
<dbReference type="InterPro" id="IPR036366">
    <property type="entry name" value="PGBDSf"/>
</dbReference>
<name>A0ABN3UA99_9ACTN</name>
<comment type="caution">
    <text evidence="3">The sequence shown here is derived from an EMBL/GenBank/DDBJ whole genome shotgun (WGS) entry which is preliminary data.</text>
</comment>
<keyword evidence="4" id="KW-1185">Reference proteome</keyword>
<proteinExistence type="predicted"/>
<feature type="signal peptide" evidence="2">
    <location>
        <begin position="1"/>
        <end position="24"/>
    </location>
</feature>
<keyword evidence="2" id="KW-0732">Signal</keyword>
<evidence type="ECO:0000313" key="4">
    <source>
        <dbReference type="Proteomes" id="UP001501842"/>
    </source>
</evidence>
<evidence type="ECO:0000313" key="3">
    <source>
        <dbReference type="EMBL" id="GAA2727926.1"/>
    </source>
</evidence>
<feature type="region of interest" description="Disordered" evidence="1">
    <location>
        <begin position="47"/>
        <end position="66"/>
    </location>
</feature>
<dbReference type="SUPFAM" id="SSF47090">
    <property type="entry name" value="PGBD-like"/>
    <property type="match status" value="1"/>
</dbReference>